<sequence length="122" mass="13829">MSLWPIGHGRDNEEKDPKVCQCFLVLKTGPCTCDSMAAVIPRPASLRNNGIKFMGRVIVSGCIVSFATSVAVYQWIFVPRQKRTRDFFENADVYKMLERMCSKNVLHSCPENIKKMRAENGN</sequence>
<keyword evidence="6 7" id="KW-0472">Membrane</keyword>
<dbReference type="STRING" id="70415.A0A5S6QAZ6"/>
<proteinExistence type="predicted"/>
<dbReference type="InterPro" id="IPR034884">
    <property type="entry name" value="Cytochrome_c_oxidase_VIc/VIIs"/>
</dbReference>
<dbReference type="Gene3D" id="4.10.93.10">
    <property type="entry name" value="Mitochondrial cytochrome c oxidase subunit VIc/VIIs"/>
    <property type="match status" value="1"/>
</dbReference>
<dbReference type="GO" id="GO:0005743">
    <property type="term" value="C:mitochondrial inner membrane"/>
    <property type="evidence" value="ECO:0007669"/>
    <property type="project" value="UniProtKB-SubCell"/>
</dbReference>
<keyword evidence="8" id="KW-1185">Reference proteome</keyword>
<keyword evidence="4 7" id="KW-1133">Transmembrane helix</keyword>
<evidence type="ECO:0000256" key="1">
    <source>
        <dbReference type="ARBA" id="ARBA00004273"/>
    </source>
</evidence>
<organism evidence="8 9">
    <name type="scientific">Trichuris muris</name>
    <name type="common">Mouse whipworm</name>
    <dbReference type="NCBI Taxonomy" id="70415"/>
    <lineage>
        <taxon>Eukaryota</taxon>
        <taxon>Metazoa</taxon>
        <taxon>Ecdysozoa</taxon>
        <taxon>Nematoda</taxon>
        <taxon>Enoplea</taxon>
        <taxon>Dorylaimia</taxon>
        <taxon>Trichinellida</taxon>
        <taxon>Trichuridae</taxon>
        <taxon>Trichuris</taxon>
    </lineage>
</organism>
<evidence type="ECO:0000256" key="3">
    <source>
        <dbReference type="ARBA" id="ARBA00022792"/>
    </source>
</evidence>
<evidence type="ECO:0000313" key="8">
    <source>
        <dbReference type="Proteomes" id="UP000046395"/>
    </source>
</evidence>
<evidence type="ECO:0000256" key="7">
    <source>
        <dbReference type="SAM" id="Phobius"/>
    </source>
</evidence>
<dbReference type="WBParaSite" id="TMUE_1000004270.1">
    <property type="protein sequence ID" value="TMUE_1000004270.1"/>
    <property type="gene ID" value="WBGene00289662"/>
</dbReference>
<evidence type="ECO:0000256" key="4">
    <source>
        <dbReference type="ARBA" id="ARBA00022989"/>
    </source>
</evidence>
<dbReference type="AlphaFoldDB" id="A0A5S6QAZ6"/>
<evidence type="ECO:0000256" key="2">
    <source>
        <dbReference type="ARBA" id="ARBA00022692"/>
    </source>
</evidence>
<dbReference type="InterPro" id="IPR037169">
    <property type="entry name" value="Cytochrome_c_oxidase_VIc_sf"/>
</dbReference>
<comment type="subcellular location">
    <subcellularLocation>
        <location evidence="1">Mitochondrion inner membrane</location>
    </subcellularLocation>
</comment>
<protein>
    <submittedName>
        <fullName evidence="9">COX6C domain-containing protein</fullName>
    </submittedName>
</protein>
<dbReference type="Pfam" id="PF02937">
    <property type="entry name" value="COX6C"/>
    <property type="match status" value="1"/>
</dbReference>
<name>A0A5S6QAZ6_TRIMR</name>
<evidence type="ECO:0000256" key="5">
    <source>
        <dbReference type="ARBA" id="ARBA00023128"/>
    </source>
</evidence>
<keyword evidence="2 7" id="KW-0812">Transmembrane</keyword>
<keyword evidence="3" id="KW-0999">Mitochondrion inner membrane</keyword>
<dbReference type="SUPFAM" id="SSF81415">
    <property type="entry name" value="Mitochondrial cytochrome c oxidase subunit VIc"/>
    <property type="match status" value="1"/>
</dbReference>
<reference evidence="9" key="1">
    <citation type="submission" date="2019-12" db="UniProtKB">
        <authorList>
            <consortium name="WormBaseParasite"/>
        </authorList>
    </citation>
    <scope>IDENTIFICATION</scope>
</reference>
<feature type="transmembrane region" description="Helical" evidence="7">
    <location>
        <begin position="53"/>
        <end position="76"/>
    </location>
</feature>
<evidence type="ECO:0000256" key="6">
    <source>
        <dbReference type="ARBA" id="ARBA00023136"/>
    </source>
</evidence>
<accession>A0A5S6QAZ6</accession>
<dbReference type="Proteomes" id="UP000046395">
    <property type="component" value="Unassembled WGS sequence"/>
</dbReference>
<keyword evidence="5" id="KW-0496">Mitochondrion</keyword>
<evidence type="ECO:0000313" key="9">
    <source>
        <dbReference type="WBParaSite" id="TMUE_1000004270.1"/>
    </source>
</evidence>